<dbReference type="AlphaFoldDB" id="A0A450ZH76"/>
<proteinExistence type="predicted"/>
<protein>
    <submittedName>
        <fullName evidence="1">Uncharacterized protein</fullName>
    </submittedName>
</protein>
<organism evidence="1">
    <name type="scientific">Candidatus Kentrum sp. TC</name>
    <dbReference type="NCBI Taxonomy" id="2126339"/>
    <lineage>
        <taxon>Bacteria</taxon>
        <taxon>Pseudomonadati</taxon>
        <taxon>Pseudomonadota</taxon>
        <taxon>Gammaproteobacteria</taxon>
        <taxon>Candidatus Kentrum</taxon>
    </lineage>
</organism>
<accession>A0A450ZH76</accession>
<name>A0A450ZH76_9GAMM</name>
<sequence>MLVYGSPKRSCYYRANQRKQHTEKSADQEVCIGDLRGLFRVQSRTQLDGAEGDHHLGITMNKRLYNTSRSRMPLKIAAQSHAFPSLWSKIVIQRYKQYKAYHFLDSKDNQRQSVLHERCNSLFVRLFVPYHFHDSFLQRTIFLNQQMPAAFPNLASVLGVDYTDFLITGVM</sequence>
<evidence type="ECO:0000313" key="1">
    <source>
        <dbReference type="EMBL" id="VFK53129.1"/>
    </source>
</evidence>
<gene>
    <name evidence="1" type="ORF">BECKTC1821F_GA0114240_100215</name>
</gene>
<dbReference type="EMBL" id="CAADFW010000002">
    <property type="protein sequence ID" value="VFK53129.1"/>
    <property type="molecule type" value="Genomic_DNA"/>
</dbReference>
<reference evidence="1" key="1">
    <citation type="submission" date="2019-02" db="EMBL/GenBank/DDBJ databases">
        <authorList>
            <person name="Gruber-Vodicka R. H."/>
            <person name="Seah K. B. B."/>
        </authorList>
    </citation>
    <scope>NUCLEOTIDE SEQUENCE</scope>
    <source>
        <strain evidence="1">BECK_BZ126</strain>
    </source>
</reference>